<evidence type="ECO:0000256" key="10">
    <source>
        <dbReference type="ARBA" id="ARBA00022840"/>
    </source>
</evidence>
<proteinExistence type="predicted"/>
<feature type="transmembrane region" description="Helical" evidence="14">
    <location>
        <begin position="150"/>
        <end position="172"/>
    </location>
</feature>
<evidence type="ECO:0000313" key="16">
    <source>
        <dbReference type="EMBL" id="SDN99849.1"/>
    </source>
</evidence>
<dbReference type="Gene3D" id="3.30.450.40">
    <property type="match status" value="1"/>
</dbReference>
<dbReference type="InterPro" id="IPR003594">
    <property type="entry name" value="HATPase_dom"/>
</dbReference>
<dbReference type="InterPro" id="IPR036890">
    <property type="entry name" value="HATPase_C_sf"/>
</dbReference>
<feature type="transmembrane region" description="Helical" evidence="14">
    <location>
        <begin position="83"/>
        <end position="108"/>
    </location>
</feature>
<protein>
    <recommendedName>
        <fullName evidence="3">histidine kinase</fullName>
        <ecNumber evidence="3">2.7.13.3</ecNumber>
    </recommendedName>
</protein>
<dbReference type="GO" id="GO:0005886">
    <property type="term" value="C:plasma membrane"/>
    <property type="evidence" value="ECO:0007669"/>
    <property type="project" value="UniProtKB-SubCell"/>
</dbReference>
<evidence type="ECO:0000256" key="6">
    <source>
        <dbReference type="ARBA" id="ARBA00022679"/>
    </source>
</evidence>
<dbReference type="PANTHER" id="PTHR34220:SF7">
    <property type="entry name" value="SENSOR HISTIDINE KINASE YPDA"/>
    <property type="match status" value="1"/>
</dbReference>
<dbReference type="RefSeq" id="WP_090842884.1">
    <property type="nucleotide sequence ID" value="NZ_FNIL01000005.1"/>
</dbReference>
<keyword evidence="12" id="KW-0902">Two-component regulatory system</keyword>
<dbReference type="InterPro" id="IPR010559">
    <property type="entry name" value="Sig_transdc_His_kin_internal"/>
</dbReference>
<dbReference type="PROSITE" id="PS50109">
    <property type="entry name" value="HIS_KIN"/>
    <property type="match status" value="1"/>
</dbReference>
<dbReference type="OrthoDB" id="9776552at2"/>
<dbReference type="Gene3D" id="3.30.565.10">
    <property type="entry name" value="Histidine kinase-like ATPase, C-terminal domain"/>
    <property type="match status" value="1"/>
</dbReference>
<organism evidence="16 17">
    <name type="scientific">Alkalicoccus daliensis</name>
    <dbReference type="NCBI Taxonomy" id="745820"/>
    <lineage>
        <taxon>Bacteria</taxon>
        <taxon>Bacillati</taxon>
        <taxon>Bacillota</taxon>
        <taxon>Bacilli</taxon>
        <taxon>Bacillales</taxon>
        <taxon>Bacillaceae</taxon>
        <taxon>Alkalicoccus</taxon>
    </lineage>
</organism>
<dbReference type="AlphaFoldDB" id="A0A1H0FZD0"/>
<dbReference type="InterPro" id="IPR011620">
    <property type="entry name" value="Sig_transdc_His_kinase_LytS_TM"/>
</dbReference>
<evidence type="ECO:0000256" key="4">
    <source>
        <dbReference type="ARBA" id="ARBA00022475"/>
    </source>
</evidence>
<dbReference type="SMART" id="SM00065">
    <property type="entry name" value="GAF"/>
    <property type="match status" value="1"/>
</dbReference>
<keyword evidence="7 14" id="KW-0812">Transmembrane</keyword>
<evidence type="ECO:0000256" key="3">
    <source>
        <dbReference type="ARBA" id="ARBA00012438"/>
    </source>
</evidence>
<gene>
    <name evidence="16" type="ORF">SAMN04488053_105160</name>
</gene>
<dbReference type="GO" id="GO:0071555">
    <property type="term" value="P:cell wall organization"/>
    <property type="evidence" value="ECO:0007669"/>
    <property type="project" value="InterPro"/>
</dbReference>
<keyword evidence="6" id="KW-0808">Transferase</keyword>
<dbReference type="Pfam" id="PF06580">
    <property type="entry name" value="His_kinase"/>
    <property type="match status" value="1"/>
</dbReference>
<evidence type="ECO:0000256" key="11">
    <source>
        <dbReference type="ARBA" id="ARBA00022989"/>
    </source>
</evidence>
<evidence type="ECO:0000313" key="17">
    <source>
        <dbReference type="Proteomes" id="UP000198778"/>
    </source>
</evidence>
<evidence type="ECO:0000256" key="12">
    <source>
        <dbReference type="ARBA" id="ARBA00023012"/>
    </source>
</evidence>
<evidence type="ECO:0000256" key="2">
    <source>
        <dbReference type="ARBA" id="ARBA00004651"/>
    </source>
</evidence>
<dbReference type="STRING" id="745820.SAMN04488053_105160"/>
<feature type="domain" description="Histidine kinase" evidence="15">
    <location>
        <begin position="476"/>
        <end position="579"/>
    </location>
</feature>
<comment type="catalytic activity">
    <reaction evidence="1">
        <text>ATP + protein L-histidine = ADP + protein N-phospho-L-histidine.</text>
        <dbReference type="EC" id="2.7.13.3"/>
    </reaction>
</comment>
<dbReference type="Pfam" id="PF07694">
    <property type="entry name" value="5TM-5TMR_LYT"/>
    <property type="match status" value="1"/>
</dbReference>
<dbReference type="Pfam" id="PF02518">
    <property type="entry name" value="HATPase_c"/>
    <property type="match status" value="1"/>
</dbReference>
<dbReference type="InterPro" id="IPR003018">
    <property type="entry name" value="GAF"/>
</dbReference>
<dbReference type="SUPFAM" id="SSF55874">
    <property type="entry name" value="ATPase domain of HSP90 chaperone/DNA topoisomerase II/histidine kinase"/>
    <property type="match status" value="1"/>
</dbReference>
<keyword evidence="5" id="KW-0597">Phosphoprotein</keyword>
<keyword evidence="11 14" id="KW-1133">Transmembrane helix</keyword>
<evidence type="ECO:0000256" key="7">
    <source>
        <dbReference type="ARBA" id="ARBA00022692"/>
    </source>
</evidence>
<keyword evidence="4" id="KW-1003">Cell membrane</keyword>
<sequence length="584" mass="63235">MELFVIMLERLGIIVMVAFLMTRIPFVRRLIDNHDVTFFQRLSAALLFGFFGIIGTYTGVIVSTGETTYIRWVSALGEEEAIANARVIGVVVAGLLGGWKVGLGAGVIAGGHRLLLGGFTGVACGISTILAGLMAGLLQRYAKKGGQLSLPITFAVGALSETMQMGLILVAARPYEQAWTLVELIGLPMIFANGLGAAVFILIIRNVLKEEEKMAAVQSGRALNIADRTLTYMRQGLSVKSAERTCEILLQEVSAAAVSMTNRDTILSYQGVGADLYKEGGPIRTEVTKQVLATGNTFIGDAASFSADEQLPSDIKAAMIVPLKQNEQIVGTLKFYFRAEKEITSLERTLITGTTKILSNQLELAQVAELEKLARETEIKALQAQVSPHFLFNTMNIIVSMIRTDPERARKLLLSLSSFFRQNLAGTTKAKATIAEEVKQIRAYLDIQSARFDGAMEVVWDLDEAAMQYELPTMTLQPLVENAVKHGRKPGEEPLVIQIRIQMKHAVPVLSITDNGQGISRARLAALTKAPVSSEEGTGIGVYNVHRRLVEMMSSAAGLKISSAAGKGTSIEFALDVQEKEEAG</sequence>
<accession>A0A1H0FZD0</accession>
<dbReference type="GO" id="GO:0005524">
    <property type="term" value="F:ATP binding"/>
    <property type="evidence" value="ECO:0007669"/>
    <property type="project" value="UniProtKB-KW"/>
</dbReference>
<name>A0A1H0FZD0_9BACI</name>
<keyword evidence="13 14" id="KW-0472">Membrane</keyword>
<evidence type="ECO:0000256" key="1">
    <source>
        <dbReference type="ARBA" id="ARBA00000085"/>
    </source>
</evidence>
<keyword evidence="17" id="KW-1185">Reference proteome</keyword>
<feature type="transmembrane region" description="Helical" evidence="14">
    <location>
        <begin position="7"/>
        <end position="26"/>
    </location>
</feature>
<feature type="transmembrane region" description="Helical" evidence="14">
    <location>
        <begin position="184"/>
        <end position="204"/>
    </location>
</feature>
<evidence type="ECO:0000256" key="13">
    <source>
        <dbReference type="ARBA" id="ARBA00023136"/>
    </source>
</evidence>
<dbReference type="PANTHER" id="PTHR34220">
    <property type="entry name" value="SENSOR HISTIDINE KINASE YPDA"/>
    <property type="match status" value="1"/>
</dbReference>
<dbReference type="EMBL" id="FNIL01000005">
    <property type="protein sequence ID" value="SDN99849.1"/>
    <property type="molecule type" value="Genomic_DNA"/>
</dbReference>
<dbReference type="InterPro" id="IPR005467">
    <property type="entry name" value="His_kinase_dom"/>
</dbReference>
<dbReference type="InterPro" id="IPR050640">
    <property type="entry name" value="Bact_2-comp_sensor_kinase"/>
</dbReference>
<evidence type="ECO:0000256" key="14">
    <source>
        <dbReference type="SAM" id="Phobius"/>
    </source>
</evidence>
<feature type="transmembrane region" description="Helical" evidence="14">
    <location>
        <begin position="114"/>
        <end position="138"/>
    </location>
</feature>
<dbReference type="SMART" id="SM00387">
    <property type="entry name" value="HATPase_c"/>
    <property type="match status" value="1"/>
</dbReference>
<comment type="subcellular location">
    <subcellularLocation>
        <location evidence="2">Cell membrane</location>
        <topology evidence="2">Multi-pass membrane protein</topology>
    </subcellularLocation>
</comment>
<keyword evidence="10" id="KW-0067">ATP-binding</keyword>
<evidence type="ECO:0000256" key="5">
    <source>
        <dbReference type="ARBA" id="ARBA00022553"/>
    </source>
</evidence>
<evidence type="ECO:0000259" key="15">
    <source>
        <dbReference type="PROSITE" id="PS50109"/>
    </source>
</evidence>
<evidence type="ECO:0000256" key="9">
    <source>
        <dbReference type="ARBA" id="ARBA00022777"/>
    </source>
</evidence>
<dbReference type="SUPFAM" id="SSF55781">
    <property type="entry name" value="GAF domain-like"/>
    <property type="match status" value="1"/>
</dbReference>
<dbReference type="EC" id="2.7.13.3" evidence="3"/>
<evidence type="ECO:0000256" key="8">
    <source>
        <dbReference type="ARBA" id="ARBA00022741"/>
    </source>
</evidence>
<dbReference type="Proteomes" id="UP000198778">
    <property type="component" value="Unassembled WGS sequence"/>
</dbReference>
<dbReference type="GO" id="GO:0000155">
    <property type="term" value="F:phosphorelay sensor kinase activity"/>
    <property type="evidence" value="ECO:0007669"/>
    <property type="project" value="InterPro"/>
</dbReference>
<keyword evidence="9 16" id="KW-0418">Kinase</keyword>
<keyword evidence="8" id="KW-0547">Nucleotide-binding</keyword>
<reference evidence="17" key="1">
    <citation type="submission" date="2016-10" db="EMBL/GenBank/DDBJ databases">
        <authorList>
            <person name="Varghese N."/>
            <person name="Submissions S."/>
        </authorList>
    </citation>
    <scope>NUCLEOTIDE SEQUENCE [LARGE SCALE GENOMIC DNA]</scope>
    <source>
        <strain evidence="17">CGMCC 1.10369</strain>
    </source>
</reference>
<dbReference type="InterPro" id="IPR029016">
    <property type="entry name" value="GAF-like_dom_sf"/>
</dbReference>
<feature type="transmembrane region" description="Helical" evidence="14">
    <location>
        <begin position="38"/>
        <end position="62"/>
    </location>
</feature>